<dbReference type="CDD" id="cd01949">
    <property type="entry name" value="GGDEF"/>
    <property type="match status" value="1"/>
</dbReference>
<keyword evidence="1" id="KW-0472">Membrane</keyword>
<dbReference type="NCBIfam" id="TIGR00254">
    <property type="entry name" value="GGDEF"/>
    <property type="match status" value="1"/>
</dbReference>
<dbReference type="InterPro" id="IPR000160">
    <property type="entry name" value="GGDEF_dom"/>
</dbReference>
<reference evidence="3 4" key="1">
    <citation type="submission" date="2020-04" db="EMBL/GenBank/DDBJ databases">
        <authorList>
            <person name="Zhang R."/>
            <person name="Schippers A."/>
        </authorList>
    </citation>
    <scope>NUCLEOTIDE SEQUENCE [LARGE SCALE GENOMIC DNA]</scope>
    <source>
        <strain evidence="3 4">DSM 109850</strain>
    </source>
</reference>
<dbReference type="PANTHER" id="PTHR45138">
    <property type="entry name" value="REGULATORY COMPONENTS OF SENSORY TRANSDUCTION SYSTEM"/>
    <property type="match status" value="1"/>
</dbReference>
<organism evidence="3 4">
    <name type="scientific">Sulfobacillus harzensis</name>
    <dbReference type="NCBI Taxonomy" id="2729629"/>
    <lineage>
        <taxon>Bacteria</taxon>
        <taxon>Bacillati</taxon>
        <taxon>Bacillota</taxon>
        <taxon>Clostridia</taxon>
        <taxon>Eubacteriales</taxon>
        <taxon>Clostridiales Family XVII. Incertae Sedis</taxon>
        <taxon>Sulfobacillus</taxon>
    </lineage>
</organism>
<evidence type="ECO:0000313" key="3">
    <source>
        <dbReference type="EMBL" id="NMP24881.1"/>
    </source>
</evidence>
<dbReference type="PROSITE" id="PS50887">
    <property type="entry name" value="GGDEF"/>
    <property type="match status" value="1"/>
</dbReference>
<dbReference type="GO" id="GO:0052621">
    <property type="term" value="F:diguanylate cyclase activity"/>
    <property type="evidence" value="ECO:0007669"/>
    <property type="project" value="TreeGrafter"/>
</dbReference>
<feature type="domain" description="GGDEF" evidence="2">
    <location>
        <begin position="315"/>
        <end position="456"/>
    </location>
</feature>
<sequence length="481" mass="53268">MISQPTGWWERGLFLLSVLVTVGGIGAGLRLPGFHRILPWWSTVVLVVATGVIMTHRTPLTNPVHSKSHNFQPRLNVEFVLAVVIGFQYGIGTGLAVIWGSLLVQSGLRVWMGCRPDRPGMAALIGWFDENPHTMKPRRIAQTLPYNLILDGATLVAGVGAWKTLALIGWPGLPNLALPILTARFILVATWVIGRLMVALGLAEVANMSFFLVLARVPVKQWHVAGRLLPAMMGPAMVVIVPFALLLHGYGVIGYFVFTVLYWQFQKRLSLQRKFLEQSDELRVQQRSALTDFLSGLPNRRAMEEYAARLFAAQIPTMVAIIDADHFKRVNDAWGHDVGDFVIRAVSSQLADQFRTTEAPWPDMVARWGGEEFAVLLPFCPWDAAVERLDTMRQRVQDNPMRRDADTVVHLTISVGITVWTPGTAATIVEVLEQEADAAVYTAKHDGRNRIVPAPDGVARWTAWHRAHPGSLPSASGNRQA</sequence>
<keyword evidence="1" id="KW-0812">Transmembrane</keyword>
<dbReference type="Proteomes" id="UP000533476">
    <property type="component" value="Unassembled WGS sequence"/>
</dbReference>
<feature type="transmembrane region" description="Helical" evidence="1">
    <location>
        <begin position="79"/>
        <end position="102"/>
    </location>
</feature>
<dbReference type="PANTHER" id="PTHR45138:SF24">
    <property type="entry name" value="DIGUANYLATE CYCLASE DGCC-RELATED"/>
    <property type="match status" value="1"/>
</dbReference>
<accession>A0A7Y0L8Q2</accession>
<dbReference type="RefSeq" id="WP_169103086.1">
    <property type="nucleotide sequence ID" value="NZ_JABBVZ010000168.1"/>
</dbReference>
<keyword evidence="1" id="KW-1133">Transmembrane helix</keyword>
<dbReference type="SMART" id="SM00267">
    <property type="entry name" value="GGDEF"/>
    <property type="match status" value="1"/>
</dbReference>
<dbReference type="InterPro" id="IPR029787">
    <property type="entry name" value="Nucleotide_cyclase"/>
</dbReference>
<protein>
    <submittedName>
        <fullName evidence="3">GGDEF domain-containing protein</fullName>
    </submittedName>
</protein>
<dbReference type="EMBL" id="JABBVZ010000168">
    <property type="protein sequence ID" value="NMP24881.1"/>
    <property type="molecule type" value="Genomic_DNA"/>
</dbReference>
<dbReference type="GO" id="GO:0043709">
    <property type="term" value="P:cell adhesion involved in single-species biofilm formation"/>
    <property type="evidence" value="ECO:0007669"/>
    <property type="project" value="TreeGrafter"/>
</dbReference>
<feature type="transmembrane region" description="Helical" evidence="1">
    <location>
        <begin position="176"/>
        <end position="193"/>
    </location>
</feature>
<feature type="transmembrane region" description="Helical" evidence="1">
    <location>
        <begin position="38"/>
        <end position="59"/>
    </location>
</feature>
<dbReference type="InterPro" id="IPR050469">
    <property type="entry name" value="Diguanylate_Cyclase"/>
</dbReference>
<feature type="transmembrane region" description="Helical" evidence="1">
    <location>
        <begin position="12"/>
        <end position="31"/>
    </location>
</feature>
<gene>
    <name evidence="3" type="ORF">HIJ39_21475</name>
</gene>
<dbReference type="Pfam" id="PF00990">
    <property type="entry name" value="GGDEF"/>
    <property type="match status" value="1"/>
</dbReference>
<dbReference type="AlphaFoldDB" id="A0A7Y0L8Q2"/>
<evidence type="ECO:0000259" key="2">
    <source>
        <dbReference type="PROSITE" id="PS50887"/>
    </source>
</evidence>
<evidence type="ECO:0000256" key="1">
    <source>
        <dbReference type="SAM" id="Phobius"/>
    </source>
</evidence>
<dbReference type="GO" id="GO:0005886">
    <property type="term" value="C:plasma membrane"/>
    <property type="evidence" value="ECO:0007669"/>
    <property type="project" value="TreeGrafter"/>
</dbReference>
<dbReference type="InterPro" id="IPR043128">
    <property type="entry name" value="Rev_trsase/Diguanyl_cyclase"/>
</dbReference>
<dbReference type="GO" id="GO:1902201">
    <property type="term" value="P:negative regulation of bacterial-type flagellum-dependent cell motility"/>
    <property type="evidence" value="ECO:0007669"/>
    <property type="project" value="TreeGrafter"/>
</dbReference>
<evidence type="ECO:0000313" key="4">
    <source>
        <dbReference type="Proteomes" id="UP000533476"/>
    </source>
</evidence>
<dbReference type="Gene3D" id="3.30.70.270">
    <property type="match status" value="1"/>
</dbReference>
<keyword evidence="4" id="KW-1185">Reference proteome</keyword>
<comment type="caution">
    <text evidence="3">The sequence shown here is derived from an EMBL/GenBank/DDBJ whole genome shotgun (WGS) entry which is preliminary data.</text>
</comment>
<feature type="transmembrane region" description="Helical" evidence="1">
    <location>
        <begin position="200"/>
        <end position="219"/>
    </location>
</feature>
<dbReference type="SUPFAM" id="SSF55073">
    <property type="entry name" value="Nucleotide cyclase"/>
    <property type="match status" value="1"/>
</dbReference>
<feature type="transmembrane region" description="Helical" evidence="1">
    <location>
        <begin position="239"/>
        <end position="263"/>
    </location>
</feature>
<proteinExistence type="predicted"/>
<name>A0A7Y0L8Q2_9FIRM</name>